<evidence type="ECO:0008006" key="2">
    <source>
        <dbReference type="Google" id="ProtNLM"/>
    </source>
</evidence>
<proteinExistence type="predicted"/>
<dbReference type="AlphaFoldDB" id="A0A0F9I7D6"/>
<name>A0A0F9I7D6_9ZZZZ</name>
<reference evidence="1" key="1">
    <citation type="journal article" date="2015" name="Nature">
        <title>Complex archaea that bridge the gap between prokaryotes and eukaryotes.</title>
        <authorList>
            <person name="Spang A."/>
            <person name="Saw J.H."/>
            <person name="Jorgensen S.L."/>
            <person name="Zaremba-Niedzwiedzka K."/>
            <person name="Martijn J."/>
            <person name="Lind A.E."/>
            <person name="van Eijk R."/>
            <person name="Schleper C."/>
            <person name="Guy L."/>
            <person name="Ettema T.J."/>
        </authorList>
    </citation>
    <scope>NUCLEOTIDE SEQUENCE</scope>
</reference>
<sequence>MLALPVGVRLKFRDLREVAWYLWDAQRDKPYLGDGDGQLGTFLIVDTLKAVGILPRIGVWSAEGLATHFKETDRARPGCLLFYNRDHRIGHVVIVWAVVGEHILVLGSPQPSRT</sequence>
<dbReference type="EMBL" id="LAZR01013120">
    <property type="protein sequence ID" value="KKM23457.1"/>
    <property type="molecule type" value="Genomic_DNA"/>
</dbReference>
<comment type="caution">
    <text evidence="1">The sequence shown here is derived from an EMBL/GenBank/DDBJ whole genome shotgun (WGS) entry which is preliminary data.</text>
</comment>
<accession>A0A0F9I7D6</accession>
<organism evidence="1">
    <name type="scientific">marine sediment metagenome</name>
    <dbReference type="NCBI Taxonomy" id="412755"/>
    <lineage>
        <taxon>unclassified sequences</taxon>
        <taxon>metagenomes</taxon>
        <taxon>ecological metagenomes</taxon>
    </lineage>
</organism>
<evidence type="ECO:0000313" key="1">
    <source>
        <dbReference type="EMBL" id="KKM23457.1"/>
    </source>
</evidence>
<gene>
    <name evidence="1" type="ORF">LCGC14_1615010</name>
</gene>
<protein>
    <recommendedName>
        <fullName evidence="2">NlpC/P60 domain-containing protein</fullName>
    </recommendedName>
</protein>